<feature type="compositionally biased region" description="Basic and acidic residues" evidence="1">
    <location>
        <begin position="507"/>
        <end position="517"/>
    </location>
</feature>
<gene>
    <name evidence="2" type="ORF">THAOC_18846</name>
</gene>
<dbReference type="EMBL" id="AGNL01020724">
    <property type="protein sequence ID" value="EJK60748.1"/>
    <property type="molecule type" value="Genomic_DNA"/>
</dbReference>
<name>K0S3X4_THAOC</name>
<feature type="compositionally biased region" description="Basic and acidic residues" evidence="1">
    <location>
        <begin position="342"/>
        <end position="357"/>
    </location>
</feature>
<keyword evidence="3" id="KW-1185">Reference proteome</keyword>
<accession>K0S3X4</accession>
<evidence type="ECO:0000313" key="3">
    <source>
        <dbReference type="Proteomes" id="UP000266841"/>
    </source>
</evidence>
<reference evidence="2 3" key="1">
    <citation type="journal article" date="2012" name="Genome Biol.">
        <title>Genome and low-iron response of an oceanic diatom adapted to chronic iron limitation.</title>
        <authorList>
            <person name="Lommer M."/>
            <person name="Specht M."/>
            <person name="Roy A.S."/>
            <person name="Kraemer L."/>
            <person name="Andreson R."/>
            <person name="Gutowska M.A."/>
            <person name="Wolf J."/>
            <person name="Bergner S.V."/>
            <person name="Schilhabel M.B."/>
            <person name="Klostermeier U.C."/>
            <person name="Beiko R.G."/>
            <person name="Rosenstiel P."/>
            <person name="Hippler M."/>
            <person name="Laroche J."/>
        </authorList>
    </citation>
    <scope>NUCLEOTIDE SEQUENCE [LARGE SCALE GENOMIC DNA]</scope>
    <source>
        <strain evidence="2 3">CCMP1005</strain>
    </source>
</reference>
<feature type="region of interest" description="Disordered" evidence="1">
    <location>
        <begin position="23"/>
        <end position="68"/>
    </location>
</feature>
<protein>
    <submittedName>
        <fullName evidence="2">Uncharacterized protein</fullName>
    </submittedName>
</protein>
<feature type="region of interest" description="Disordered" evidence="1">
    <location>
        <begin position="499"/>
        <end position="518"/>
    </location>
</feature>
<comment type="caution">
    <text evidence="2">The sequence shown here is derived from an EMBL/GenBank/DDBJ whole genome shotgun (WGS) entry which is preliminary data.</text>
</comment>
<feature type="compositionally biased region" description="Low complexity" evidence="1">
    <location>
        <begin position="59"/>
        <end position="68"/>
    </location>
</feature>
<evidence type="ECO:0000256" key="1">
    <source>
        <dbReference type="SAM" id="MobiDB-lite"/>
    </source>
</evidence>
<evidence type="ECO:0000313" key="2">
    <source>
        <dbReference type="EMBL" id="EJK60748.1"/>
    </source>
</evidence>
<feature type="region of interest" description="Disordered" evidence="1">
    <location>
        <begin position="173"/>
        <end position="196"/>
    </location>
</feature>
<proteinExistence type="predicted"/>
<feature type="compositionally biased region" description="Basic and acidic residues" evidence="1">
    <location>
        <begin position="23"/>
        <end position="44"/>
    </location>
</feature>
<sequence>MAYLRVERLAVGFEERVDLRDLRVDARRDPRQVPPHEQRPDVPPRHVRRPRPVERGHAPVLLPDLPAGLPLLEQPADEVDRVGAGRGPEQVACPPVERGELLDLALVDLLGEPRRVPAGRGVDGAGGQRGVVPREVLEDDEELGQDVRAEGAVAELQVEQARVREVLVVPDGRGGGGAAVRRPGRRGGGGLRGDGRALQRREDLPRALHEGVVPLERGLLAERPGGQDRRGRVGEDGLDAPEGLVELVPDAVRRLSASVAGGVLRGLPPPALELVPALDGGGVARAVEGPKDVHGRPLAEREDARGHPHEPPREAAVGAAARALPQELVGDPQQHELGLLPEDGRGAEAGPRAEEGRQAAGHSPRGLDRREGEAVDGVLQQQERQPLERRARRDQGPDARAAAARVVGVVGTAAAIASPARLLRGDQPDRLEDEAGHLAEVREEDALAPAAAVPVPVVENLPRDRQEAAPERHLEAVDPGRRLVLLGSRQSRLGRPERQLGVLPDGLGKRGGEGVDGRRRRRVVGRRLCVHRHGVL</sequence>
<organism evidence="2 3">
    <name type="scientific">Thalassiosira oceanica</name>
    <name type="common">Marine diatom</name>
    <dbReference type="NCBI Taxonomy" id="159749"/>
    <lineage>
        <taxon>Eukaryota</taxon>
        <taxon>Sar</taxon>
        <taxon>Stramenopiles</taxon>
        <taxon>Ochrophyta</taxon>
        <taxon>Bacillariophyta</taxon>
        <taxon>Coscinodiscophyceae</taxon>
        <taxon>Thalassiosirophycidae</taxon>
        <taxon>Thalassiosirales</taxon>
        <taxon>Thalassiosiraceae</taxon>
        <taxon>Thalassiosira</taxon>
    </lineage>
</organism>
<dbReference type="Proteomes" id="UP000266841">
    <property type="component" value="Unassembled WGS sequence"/>
</dbReference>
<feature type="compositionally biased region" description="Basic and acidic residues" evidence="1">
    <location>
        <begin position="385"/>
        <end position="397"/>
    </location>
</feature>
<dbReference type="AlphaFoldDB" id="K0S3X4"/>
<feature type="region of interest" description="Disordered" evidence="1">
    <location>
        <begin position="285"/>
        <end position="399"/>
    </location>
</feature>
<feature type="compositionally biased region" description="Basic and acidic residues" evidence="1">
    <location>
        <begin position="288"/>
        <end position="313"/>
    </location>
</feature>